<keyword evidence="4 6" id="KW-0472">Membrane</keyword>
<gene>
    <name evidence="8" type="ORF">HGRIS_013476</name>
</gene>
<dbReference type="Proteomes" id="UP001556367">
    <property type="component" value="Unassembled WGS sequence"/>
</dbReference>
<dbReference type="SUPFAM" id="SSF103473">
    <property type="entry name" value="MFS general substrate transporter"/>
    <property type="match status" value="1"/>
</dbReference>
<keyword evidence="3 6" id="KW-1133">Transmembrane helix</keyword>
<feature type="transmembrane region" description="Helical" evidence="6">
    <location>
        <begin position="225"/>
        <end position="243"/>
    </location>
</feature>
<reference evidence="9" key="1">
    <citation type="submission" date="2024-06" db="EMBL/GenBank/DDBJ databases">
        <title>Multi-omics analyses provide insights into the biosynthesis of the anticancer antibiotic pleurotin in Hohenbuehelia grisea.</title>
        <authorList>
            <person name="Weaver J.A."/>
            <person name="Alberti F."/>
        </authorList>
    </citation>
    <scope>NUCLEOTIDE SEQUENCE [LARGE SCALE GENOMIC DNA]</scope>
    <source>
        <strain evidence="9">T-177</strain>
    </source>
</reference>
<feature type="region of interest" description="Disordered" evidence="5">
    <location>
        <begin position="293"/>
        <end position="375"/>
    </location>
</feature>
<dbReference type="CDD" id="cd17364">
    <property type="entry name" value="MFS_PhT"/>
    <property type="match status" value="1"/>
</dbReference>
<feature type="transmembrane region" description="Helical" evidence="6">
    <location>
        <begin position="263"/>
        <end position="281"/>
    </location>
</feature>
<feature type="transmembrane region" description="Helical" evidence="6">
    <location>
        <begin position="469"/>
        <end position="490"/>
    </location>
</feature>
<evidence type="ECO:0000256" key="2">
    <source>
        <dbReference type="ARBA" id="ARBA00022692"/>
    </source>
</evidence>
<dbReference type="EMBL" id="JASNQZ010000015">
    <property type="protein sequence ID" value="KAL0947358.1"/>
    <property type="molecule type" value="Genomic_DNA"/>
</dbReference>
<dbReference type="PROSITE" id="PS50850">
    <property type="entry name" value="MFS"/>
    <property type="match status" value="1"/>
</dbReference>
<feature type="transmembrane region" description="Helical" evidence="6">
    <location>
        <begin position="563"/>
        <end position="582"/>
    </location>
</feature>
<evidence type="ECO:0000256" key="4">
    <source>
        <dbReference type="ARBA" id="ARBA00023136"/>
    </source>
</evidence>
<dbReference type="Pfam" id="PF00083">
    <property type="entry name" value="Sugar_tr"/>
    <property type="match status" value="2"/>
</dbReference>
<feature type="domain" description="Major facilitator superfamily (MFS) profile" evidence="7">
    <location>
        <begin position="79"/>
        <end position="586"/>
    </location>
</feature>
<keyword evidence="9" id="KW-1185">Reference proteome</keyword>
<evidence type="ECO:0000256" key="5">
    <source>
        <dbReference type="SAM" id="MobiDB-lite"/>
    </source>
</evidence>
<sequence length="607" mass="66472">MAINASGSSSMELHQPLLQSDDLRHSTDELHHFHTPGASEPRMDQEMNVERTQHPEDDVDIKDNSKRPPFILTRNEIKLLLIVGTGSLLDSYDMFIINPVSTILRYRLYDGAHIPPILEGFVKSGALIGNLIGQLLFGYLGDVLGRKALYGKELILIIVATILCMATPTGSLSPGASLVYLGVFRIMVGVGIGGDFPMSACVVVEHAPMRKRGAMFAYAISHQGWGSFMGSLMTVVVLAAFKGTIQGSRPGVAQESSTRGLDSAWRVILGLSLIPAAATLYQRLTLPESAAYLKSQDTSRPRSRSTSGDSALPKTSRLSDELHVESTPTSSLEGSPDVHSLTIHTSTPHLRRQESYQVPPSLINADSPTRSSPSKKDHIRDFIRYFSQWRHAKLLLGTSLTWCFINMSFYGINLNQNFVLEQIGFDGKDGTPWQKLFRVSTGNMIITTLGFLPGYYATVLTIEKLGRKWIQIQGCLMVALFFGILAARFYTLSKAAFIVCFAFLQFFFNFGANMTVCIIPAELFPTKYRAFAYGISAATGKVGAITSSIVFNRLSQDVGTPGILWIFCGVCLLAAGVTISLLPETRGRDADRIFAEERSIEGASSLS</sequence>
<evidence type="ECO:0000313" key="9">
    <source>
        <dbReference type="Proteomes" id="UP001556367"/>
    </source>
</evidence>
<feature type="transmembrane region" description="Helical" evidence="6">
    <location>
        <begin position="496"/>
        <end position="519"/>
    </location>
</feature>
<feature type="transmembrane region" description="Helical" evidence="6">
    <location>
        <begin position="394"/>
        <end position="412"/>
    </location>
</feature>
<evidence type="ECO:0000313" key="8">
    <source>
        <dbReference type="EMBL" id="KAL0947358.1"/>
    </source>
</evidence>
<comment type="subcellular location">
    <subcellularLocation>
        <location evidence="1">Membrane</location>
        <topology evidence="1">Multi-pass membrane protein</topology>
    </subcellularLocation>
</comment>
<proteinExistence type="predicted"/>
<evidence type="ECO:0000256" key="3">
    <source>
        <dbReference type="ARBA" id="ARBA00022989"/>
    </source>
</evidence>
<dbReference type="Gene3D" id="1.20.1250.20">
    <property type="entry name" value="MFS general substrate transporter like domains"/>
    <property type="match status" value="2"/>
</dbReference>
<accession>A0ABR3IVR9</accession>
<dbReference type="PANTHER" id="PTHR24064">
    <property type="entry name" value="SOLUTE CARRIER FAMILY 22 MEMBER"/>
    <property type="match status" value="1"/>
</dbReference>
<feature type="transmembrane region" description="Helical" evidence="6">
    <location>
        <begin position="436"/>
        <end position="457"/>
    </location>
</feature>
<dbReference type="InterPro" id="IPR005828">
    <property type="entry name" value="MFS_sugar_transport-like"/>
</dbReference>
<name>A0ABR3IVR9_9AGAR</name>
<dbReference type="InterPro" id="IPR005829">
    <property type="entry name" value="Sugar_transporter_CS"/>
</dbReference>
<comment type="caution">
    <text evidence="8">The sequence shown here is derived from an EMBL/GenBank/DDBJ whole genome shotgun (WGS) entry which is preliminary data.</text>
</comment>
<feature type="transmembrane region" description="Helical" evidence="6">
    <location>
        <begin position="154"/>
        <end position="172"/>
    </location>
</feature>
<protein>
    <recommendedName>
        <fullName evidence="7">Major facilitator superfamily (MFS) profile domain-containing protein</fullName>
    </recommendedName>
</protein>
<evidence type="ECO:0000256" key="1">
    <source>
        <dbReference type="ARBA" id="ARBA00004141"/>
    </source>
</evidence>
<organism evidence="8 9">
    <name type="scientific">Hohenbuehelia grisea</name>
    <dbReference type="NCBI Taxonomy" id="104357"/>
    <lineage>
        <taxon>Eukaryota</taxon>
        <taxon>Fungi</taxon>
        <taxon>Dikarya</taxon>
        <taxon>Basidiomycota</taxon>
        <taxon>Agaricomycotina</taxon>
        <taxon>Agaricomycetes</taxon>
        <taxon>Agaricomycetidae</taxon>
        <taxon>Agaricales</taxon>
        <taxon>Pleurotineae</taxon>
        <taxon>Pleurotaceae</taxon>
        <taxon>Hohenbuehelia</taxon>
    </lineage>
</organism>
<feature type="transmembrane region" description="Helical" evidence="6">
    <location>
        <begin position="531"/>
        <end position="551"/>
    </location>
</feature>
<evidence type="ECO:0000259" key="7">
    <source>
        <dbReference type="PROSITE" id="PS50850"/>
    </source>
</evidence>
<dbReference type="PROSITE" id="PS00216">
    <property type="entry name" value="SUGAR_TRANSPORT_1"/>
    <property type="match status" value="1"/>
</dbReference>
<keyword evidence="2 6" id="KW-0812">Transmembrane</keyword>
<dbReference type="InterPro" id="IPR036259">
    <property type="entry name" value="MFS_trans_sf"/>
</dbReference>
<feature type="transmembrane region" description="Helical" evidence="6">
    <location>
        <begin position="178"/>
        <end position="204"/>
    </location>
</feature>
<evidence type="ECO:0000256" key="6">
    <source>
        <dbReference type="SAM" id="Phobius"/>
    </source>
</evidence>
<dbReference type="InterPro" id="IPR020846">
    <property type="entry name" value="MFS_dom"/>
</dbReference>